<reference evidence="3 4" key="2">
    <citation type="submission" date="2024-07" db="EMBL/GenBank/DDBJ databases">
        <authorList>
            <person name="Akdeniz Z."/>
        </authorList>
    </citation>
    <scope>NUCLEOTIDE SEQUENCE [LARGE SCALE GENOMIC DNA]</scope>
</reference>
<proteinExistence type="predicted"/>
<dbReference type="Gene3D" id="1.25.40.570">
    <property type="match status" value="1"/>
</dbReference>
<evidence type="ECO:0000259" key="1">
    <source>
        <dbReference type="Pfam" id="PF10602"/>
    </source>
</evidence>
<gene>
    <name evidence="3" type="ORF">HINF_LOCUS14072</name>
    <name evidence="2" type="ORF">HINF_LOCUS48587</name>
</gene>
<dbReference type="EMBL" id="CATOUU010000937">
    <property type="protein sequence ID" value="CAI9960942.1"/>
    <property type="molecule type" value="Genomic_DNA"/>
</dbReference>
<comment type="caution">
    <text evidence="2">The sequence shown here is derived from an EMBL/GenBank/DDBJ whole genome shotgun (WGS) entry which is preliminary data.</text>
</comment>
<sequence>MDPIITLAHMSFNNVSAAEQQAFAVQHEIDLDQSNKNIQEVVNQRIQKIEEKLKNPNLSESDQAQLRQEMALECAKTGDLKRFYVYFDTIGQKSISQDLLFQLDAAVIRIAILKNDQQLFEKHLAQINTYKNLSFDNNSQLEIYQAVSILLFRAPHLKFIRQIAPLLTNNISTFSAESLMSFEEFIITSFIIAICKFSRKELQQLIDKQMDNFNYVLSNNVCKILLEVVNCQYQNFQNAVEMLRTEIKMNFYVSKYAEVLVDLFKAKVYEQYLKTYNSVGLDKISLDLKVDKNQLINELEYFIFTDQLKAKMNEATLIKVNDDTCTDLFNKFYDAANKLVTKVEIAQRK</sequence>
<organism evidence="2">
    <name type="scientific">Hexamita inflata</name>
    <dbReference type="NCBI Taxonomy" id="28002"/>
    <lineage>
        <taxon>Eukaryota</taxon>
        <taxon>Metamonada</taxon>
        <taxon>Diplomonadida</taxon>
        <taxon>Hexamitidae</taxon>
        <taxon>Hexamitinae</taxon>
        <taxon>Hexamita</taxon>
    </lineage>
</organism>
<name>A0AA86UQP0_9EUKA</name>
<dbReference type="InterPro" id="IPR019585">
    <property type="entry name" value="Rpn7/CSN1"/>
</dbReference>
<dbReference type="PANTHER" id="PTHR14145">
    <property type="entry name" value="26S PROTESOME SUBUNIT 6"/>
    <property type="match status" value="1"/>
</dbReference>
<dbReference type="EMBL" id="CAXDID020000033">
    <property type="protein sequence ID" value="CAL5995519.1"/>
    <property type="molecule type" value="Genomic_DNA"/>
</dbReference>
<dbReference type="GO" id="GO:0000502">
    <property type="term" value="C:proteasome complex"/>
    <property type="evidence" value="ECO:0007669"/>
    <property type="project" value="UniProtKB-KW"/>
</dbReference>
<evidence type="ECO:0000313" key="2">
    <source>
        <dbReference type="EMBL" id="CAI9960942.1"/>
    </source>
</evidence>
<feature type="domain" description="26S proteasome regulatory subunit Rpn7 N-terminal" evidence="1">
    <location>
        <begin position="36"/>
        <end position="204"/>
    </location>
</feature>
<dbReference type="Pfam" id="PF10602">
    <property type="entry name" value="RPN7"/>
    <property type="match status" value="1"/>
</dbReference>
<protein>
    <submittedName>
        <fullName evidence="2">26S proteasome non-ATPase regulatory subunit 6</fullName>
    </submittedName>
    <submittedName>
        <fullName evidence="3">26S_proteasome non-ATPase regulatory subunit 6</fullName>
    </submittedName>
</protein>
<dbReference type="GO" id="GO:0043161">
    <property type="term" value="P:proteasome-mediated ubiquitin-dependent protein catabolic process"/>
    <property type="evidence" value="ECO:0007669"/>
    <property type="project" value="TreeGrafter"/>
</dbReference>
<accession>A0AA86UQP0</accession>
<reference evidence="2" key="1">
    <citation type="submission" date="2023-06" db="EMBL/GenBank/DDBJ databases">
        <authorList>
            <person name="Kurt Z."/>
        </authorList>
    </citation>
    <scope>NUCLEOTIDE SEQUENCE</scope>
</reference>
<keyword evidence="4" id="KW-1185">Reference proteome</keyword>
<dbReference type="InterPro" id="IPR045135">
    <property type="entry name" value="Rpn7_N"/>
</dbReference>
<keyword evidence="2" id="KW-0647">Proteasome</keyword>
<evidence type="ECO:0000313" key="4">
    <source>
        <dbReference type="Proteomes" id="UP001642409"/>
    </source>
</evidence>
<dbReference type="PANTHER" id="PTHR14145:SF1">
    <property type="entry name" value="26S PROTEASOME NON-ATPASE REGULATORY SUBUNIT 6"/>
    <property type="match status" value="1"/>
</dbReference>
<dbReference type="AlphaFoldDB" id="A0AA86UQP0"/>
<evidence type="ECO:0000313" key="3">
    <source>
        <dbReference type="EMBL" id="CAL5995519.1"/>
    </source>
</evidence>
<dbReference type="Proteomes" id="UP001642409">
    <property type="component" value="Unassembled WGS sequence"/>
</dbReference>